<dbReference type="SUPFAM" id="SSF53955">
    <property type="entry name" value="Lysozyme-like"/>
    <property type="match status" value="1"/>
</dbReference>
<dbReference type="CDD" id="cd13399">
    <property type="entry name" value="Slt35-like"/>
    <property type="match status" value="1"/>
</dbReference>
<dbReference type="PANTHER" id="PTHR30163">
    <property type="entry name" value="MEMBRANE-BOUND LYTIC MUREIN TRANSGLYCOSYLASE B"/>
    <property type="match status" value="1"/>
</dbReference>
<dbReference type="Proteomes" id="UP000604737">
    <property type="component" value="Unassembled WGS sequence"/>
</dbReference>
<dbReference type="Gene3D" id="1.10.8.350">
    <property type="entry name" value="Bacterial muramidase"/>
    <property type="match status" value="1"/>
</dbReference>
<dbReference type="InterPro" id="IPR031304">
    <property type="entry name" value="SLT_2"/>
</dbReference>
<evidence type="ECO:0000256" key="2">
    <source>
        <dbReference type="SAM" id="SignalP"/>
    </source>
</evidence>
<name>A0ABQ3H109_9NEIS</name>
<dbReference type="InterPro" id="IPR043426">
    <property type="entry name" value="MltB-like"/>
</dbReference>
<evidence type="ECO:0000313" key="5">
    <source>
        <dbReference type="Proteomes" id="UP000604737"/>
    </source>
</evidence>
<feature type="region of interest" description="Disordered" evidence="1">
    <location>
        <begin position="332"/>
        <end position="352"/>
    </location>
</feature>
<feature type="domain" description="Transglycosylase SLT" evidence="3">
    <location>
        <begin position="30"/>
        <end position="319"/>
    </location>
</feature>
<accession>A0ABQ3H109</accession>
<proteinExistence type="predicted"/>
<dbReference type="NCBIfam" id="TIGR02282">
    <property type="entry name" value="MltB"/>
    <property type="match status" value="1"/>
</dbReference>
<dbReference type="EMBL" id="BMYO01000003">
    <property type="protein sequence ID" value="GHD60913.1"/>
    <property type="molecule type" value="Genomic_DNA"/>
</dbReference>
<organism evidence="4 5">
    <name type="scientific">Jeongeupia chitinilytica</name>
    <dbReference type="NCBI Taxonomy" id="1041641"/>
    <lineage>
        <taxon>Bacteria</taxon>
        <taxon>Pseudomonadati</taxon>
        <taxon>Pseudomonadota</taxon>
        <taxon>Betaproteobacteria</taxon>
        <taxon>Neisseriales</taxon>
        <taxon>Chitinibacteraceae</taxon>
        <taxon>Jeongeupia</taxon>
    </lineage>
</organism>
<dbReference type="InterPro" id="IPR011757">
    <property type="entry name" value="Lytic_transglycosylase_MltB"/>
</dbReference>
<dbReference type="Gene3D" id="1.10.530.10">
    <property type="match status" value="1"/>
</dbReference>
<protein>
    <submittedName>
        <fullName evidence="4">Murein transglycosylase</fullName>
    </submittedName>
</protein>
<keyword evidence="2" id="KW-0732">Signal</keyword>
<dbReference type="InterPro" id="IPR023346">
    <property type="entry name" value="Lysozyme-like_dom_sf"/>
</dbReference>
<dbReference type="Pfam" id="PF13406">
    <property type="entry name" value="SLT_2"/>
    <property type="match status" value="1"/>
</dbReference>
<gene>
    <name evidence="4" type="ORF">GCM10007350_14760</name>
</gene>
<evidence type="ECO:0000259" key="3">
    <source>
        <dbReference type="Pfam" id="PF13406"/>
    </source>
</evidence>
<keyword evidence="5" id="KW-1185">Reference proteome</keyword>
<comment type="caution">
    <text evidence="4">The sequence shown here is derived from an EMBL/GenBank/DDBJ whole genome shotgun (WGS) entry which is preliminary data.</text>
</comment>
<reference evidence="5" key="1">
    <citation type="journal article" date="2019" name="Int. J. Syst. Evol. Microbiol.">
        <title>The Global Catalogue of Microorganisms (GCM) 10K type strain sequencing project: providing services to taxonomists for standard genome sequencing and annotation.</title>
        <authorList>
            <consortium name="The Broad Institute Genomics Platform"/>
            <consortium name="The Broad Institute Genome Sequencing Center for Infectious Disease"/>
            <person name="Wu L."/>
            <person name="Ma J."/>
        </authorList>
    </citation>
    <scope>NUCLEOTIDE SEQUENCE [LARGE SCALE GENOMIC DNA]</scope>
    <source>
        <strain evidence="5">KCTC 23701</strain>
    </source>
</reference>
<feature type="signal peptide" evidence="2">
    <location>
        <begin position="1"/>
        <end position="20"/>
    </location>
</feature>
<evidence type="ECO:0000256" key="1">
    <source>
        <dbReference type="SAM" id="MobiDB-lite"/>
    </source>
</evidence>
<evidence type="ECO:0000313" key="4">
    <source>
        <dbReference type="EMBL" id="GHD60913.1"/>
    </source>
</evidence>
<feature type="chain" id="PRO_5045165561" evidence="2">
    <location>
        <begin position="21"/>
        <end position="352"/>
    </location>
</feature>
<sequence length="352" mass="38939">MRITLLSTLLSLALTAPAFADEALIARPDVKQYLDEVAASENLPRDKLDTLFTSVQLKPNILAILDRPSTSRPWYQFRGNFVNPARIKAGAKFWRANADTLAAVSARYGVPAEVIVAILGAETNYGSNTGSFRVIDALSTVAFDYPRRADFFRKELTQFLLLAREEGEDPLSFKGSYAGAMGWPQFMPSSFRQYAVDWNGDHHRDIWNNADDAIASVGNYLAAHGWEKGGPTMDVVNVDSDQIEALLADKFNLHYTVAEMMAKGITPLNEVDPQRQAVLFALDTEPDFTRYYLGYTNFYVITRYNKSTLYASAVLELAEGIRSAYQSGDDAAVTPKKAAPARSGGSWGKPKH</sequence>
<dbReference type="PANTHER" id="PTHR30163:SF9">
    <property type="entry name" value="MEMBRANE-BOUND LYTIC MUREIN TRANSGLYCOSYLASE B"/>
    <property type="match status" value="1"/>
</dbReference>
<dbReference type="RefSeq" id="WP_189459539.1">
    <property type="nucleotide sequence ID" value="NZ_BMYO01000003.1"/>
</dbReference>